<proteinExistence type="predicted"/>
<organism evidence="2 3">
    <name type="scientific">Thiobacter aerophilum</name>
    <dbReference type="NCBI Taxonomy" id="3121275"/>
    <lineage>
        <taxon>Bacteria</taxon>
        <taxon>Pseudomonadati</taxon>
        <taxon>Pseudomonadota</taxon>
        <taxon>Betaproteobacteria</taxon>
        <taxon>Burkholderiales</taxon>
        <taxon>Thiobacteraceae</taxon>
        <taxon>Thiobacter</taxon>
    </lineage>
</organism>
<name>A0ABV0EFE1_9BURK</name>
<evidence type="ECO:0000256" key="1">
    <source>
        <dbReference type="SAM" id="Phobius"/>
    </source>
</evidence>
<evidence type="ECO:0000313" key="3">
    <source>
        <dbReference type="Proteomes" id="UP001482231"/>
    </source>
</evidence>
<feature type="transmembrane region" description="Helical" evidence="1">
    <location>
        <begin position="12"/>
        <end position="29"/>
    </location>
</feature>
<comment type="caution">
    <text evidence="2">The sequence shown here is derived from an EMBL/GenBank/DDBJ whole genome shotgun (WGS) entry which is preliminary data.</text>
</comment>
<gene>
    <name evidence="2" type="ORF">V6E02_02515</name>
</gene>
<protein>
    <submittedName>
        <fullName evidence="2">Uncharacterized protein</fullName>
    </submittedName>
</protein>
<keyword evidence="1" id="KW-0472">Membrane</keyword>
<accession>A0ABV0EFE1</accession>
<sequence>MAETPTRWGKTLFWGLLVALLYWGLFHYQDAIVRLAHTTTQSCLVVEDGKEVYYHKPTAEACAAKGGILIEGNRLNVLVPIVVAFVMSYAHGAFTGMFWDSLGLKAAKKK</sequence>
<evidence type="ECO:0000313" key="2">
    <source>
        <dbReference type="EMBL" id="MEO1766087.1"/>
    </source>
</evidence>
<dbReference type="Proteomes" id="UP001482231">
    <property type="component" value="Unassembled WGS sequence"/>
</dbReference>
<keyword evidence="3" id="KW-1185">Reference proteome</keyword>
<dbReference type="EMBL" id="JBAJEX010000001">
    <property type="protein sequence ID" value="MEO1766087.1"/>
    <property type="molecule type" value="Genomic_DNA"/>
</dbReference>
<feature type="transmembrane region" description="Helical" evidence="1">
    <location>
        <begin position="77"/>
        <end position="99"/>
    </location>
</feature>
<reference evidence="2 3" key="1">
    <citation type="submission" date="2024-02" db="EMBL/GenBank/DDBJ databases">
        <title>New thermophilic sulfur-oxidizing bacteria from a hot springs of the Uzon caldera (Kamchatka, Russia).</title>
        <authorList>
            <person name="Dukat A.M."/>
            <person name="Elcheninov A.G."/>
            <person name="Frolov E.N."/>
        </authorList>
    </citation>
    <scope>NUCLEOTIDE SEQUENCE [LARGE SCALE GENOMIC DNA]</scope>
    <source>
        <strain evidence="2 3">AK1</strain>
    </source>
</reference>
<keyword evidence="1" id="KW-1133">Transmembrane helix</keyword>
<keyword evidence="1" id="KW-0812">Transmembrane</keyword>
<dbReference type="RefSeq" id="WP_347306804.1">
    <property type="nucleotide sequence ID" value="NZ_JBAJEX010000001.1"/>
</dbReference>